<dbReference type="PANTHER" id="PTHR11439:SF467">
    <property type="entry name" value="INTEGRASE CATALYTIC DOMAIN-CONTAINING PROTEIN"/>
    <property type="match status" value="1"/>
</dbReference>
<evidence type="ECO:0000313" key="2">
    <source>
        <dbReference type="Proteomes" id="UP001604336"/>
    </source>
</evidence>
<dbReference type="PANTHER" id="PTHR11439">
    <property type="entry name" value="GAG-POL-RELATED RETROTRANSPOSON"/>
    <property type="match status" value="1"/>
</dbReference>
<comment type="caution">
    <text evidence="1">The sequence shown here is derived from an EMBL/GenBank/DDBJ whole genome shotgun (WGS) entry which is preliminary data.</text>
</comment>
<gene>
    <name evidence="1" type="ORF">Adt_35579</name>
</gene>
<proteinExistence type="predicted"/>
<sequence>MGQSNDLADNVDIFNKLVQDIVNCGEKVSEEYKAIILLNFIPEIYKEVKNAIRYGRDTLTPEIVIDSHRSKEMDVKVEKDDKKSGNIHMMRGRTQFRQTGSQECQSSGGEFDMKDLGKAKRILSMEIERDRSNSLLRLHQTSYVLKVLKIFDMNESKPVTLCLANYFVLSKDQSPVSDEDVEYMNIIPYSNAIGSIMYLMVCTRFDLAYAVSTLSMFMSNLGLDNWEALKWVLRYLRGSSDMGTKVLHLVKFRSCLDHLNIGRGEGAKEGRQRSATSLFKSSLAPRWTFVGYLLLNNLKQQ</sequence>
<dbReference type="Pfam" id="PF14223">
    <property type="entry name" value="Retrotran_gag_2"/>
    <property type="match status" value="1"/>
</dbReference>
<dbReference type="Proteomes" id="UP001604336">
    <property type="component" value="Unassembled WGS sequence"/>
</dbReference>
<dbReference type="EMBL" id="JBFOLK010000011">
    <property type="protein sequence ID" value="KAL2474843.1"/>
    <property type="molecule type" value="Genomic_DNA"/>
</dbReference>
<protein>
    <submittedName>
        <fullName evidence="1">Retrovirus-related Pol polyprotein from transposon TNT 1-94</fullName>
    </submittedName>
</protein>
<organism evidence="1 2">
    <name type="scientific">Abeliophyllum distichum</name>
    <dbReference type="NCBI Taxonomy" id="126358"/>
    <lineage>
        <taxon>Eukaryota</taxon>
        <taxon>Viridiplantae</taxon>
        <taxon>Streptophyta</taxon>
        <taxon>Embryophyta</taxon>
        <taxon>Tracheophyta</taxon>
        <taxon>Spermatophyta</taxon>
        <taxon>Magnoliopsida</taxon>
        <taxon>eudicotyledons</taxon>
        <taxon>Gunneridae</taxon>
        <taxon>Pentapetalae</taxon>
        <taxon>asterids</taxon>
        <taxon>lamiids</taxon>
        <taxon>Lamiales</taxon>
        <taxon>Oleaceae</taxon>
        <taxon>Forsythieae</taxon>
        <taxon>Abeliophyllum</taxon>
    </lineage>
</organism>
<evidence type="ECO:0000313" key="1">
    <source>
        <dbReference type="EMBL" id="KAL2474843.1"/>
    </source>
</evidence>
<keyword evidence="2" id="KW-1185">Reference proteome</keyword>
<name>A0ABD1QF41_9LAMI</name>
<dbReference type="AlphaFoldDB" id="A0ABD1QF41"/>
<accession>A0ABD1QF41</accession>
<reference evidence="2" key="1">
    <citation type="submission" date="2024-07" db="EMBL/GenBank/DDBJ databases">
        <title>Two chromosome-level genome assemblies of Korean endemic species Abeliophyllum distichum and Forsythia ovata (Oleaceae).</title>
        <authorList>
            <person name="Jang H."/>
        </authorList>
    </citation>
    <scope>NUCLEOTIDE SEQUENCE [LARGE SCALE GENOMIC DNA]</scope>
</reference>